<keyword evidence="3" id="KW-0564">Palmitate</keyword>
<evidence type="ECO:0000256" key="4">
    <source>
        <dbReference type="ARBA" id="ARBA00023288"/>
    </source>
</evidence>
<comment type="caution">
    <text evidence="7">The sequence shown here is derived from an EMBL/GenBank/DDBJ whole genome shotgun (WGS) entry which is preliminary data.</text>
</comment>
<evidence type="ECO:0000256" key="3">
    <source>
        <dbReference type="ARBA" id="ARBA00023139"/>
    </source>
</evidence>
<protein>
    <recommendedName>
        <fullName evidence="6">C-type lysozyme inhibitor domain-containing protein</fullName>
    </recommendedName>
</protein>
<feature type="domain" description="C-type lysozyme inhibitor" evidence="6">
    <location>
        <begin position="29"/>
        <end position="99"/>
    </location>
</feature>
<feature type="signal peptide" evidence="5">
    <location>
        <begin position="1"/>
        <end position="19"/>
    </location>
</feature>
<evidence type="ECO:0000256" key="5">
    <source>
        <dbReference type="SAM" id="SignalP"/>
    </source>
</evidence>
<dbReference type="Gene3D" id="2.40.128.200">
    <property type="match status" value="1"/>
</dbReference>
<keyword evidence="1 5" id="KW-0732">Signal</keyword>
<proteinExistence type="predicted"/>
<dbReference type="Pfam" id="PF09864">
    <property type="entry name" value="MliC"/>
    <property type="match status" value="1"/>
</dbReference>
<dbReference type="EMBL" id="BMYQ01000003">
    <property type="protein sequence ID" value="GGW27746.1"/>
    <property type="molecule type" value="Genomic_DNA"/>
</dbReference>
<keyword evidence="8" id="KW-1185">Reference proteome</keyword>
<keyword evidence="2" id="KW-0472">Membrane</keyword>
<evidence type="ECO:0000256" key="2">
    <source>
        <dbReference type="ARBA" id="ARBA00023136"/>
    </source>
</evidence>
<accession>A0A918IST9</accession>
<dbReference type="AlphaFoldDB" id="A0A918IST9"/>
<dbReference type="Proteomes" id="UP000628984">
    <property type="component" value="Unassembled WGS sequence"/>
</dbReference>
<organism evidence="7 8">
    <name type="scientific">Gemmobacter lanyuensis</name>
    <dbReference type="NCBI Taxonomy" id="1054497"/>
    <lineage>
        <taxon>Bacteria</taxon>
        <taxon>Pseudomonadati</taxon>
        <taxon>Pseudomonadota</taxon>
        <taxon>Alphaproteobacteria</taxon>
        <taxon>Rhodobacterales</taxon>
        <taxon>Paracoccaceae</taxon>
        <taxon>Gemmobacter</taxon>
    </lineage>
</organism>
<reference evidence="7" key="1">
    <citation type="journal article" date="2014" name="Int. J. Syst. Evol. Microbiol.">
        <title>Complete genome sequence of Corynebacterium casei LMG S-19264T (=DSM 44701T), isolated from a smear-ripened cheese.</title>
        <authorList>
            <consortium name="US DOE Joint Genome Institute (JGI-PGF)"/>
            <person name="Walter F."/>
            <person name="Albersmeier A."/>
            <person name="Kalinowski J."/>
            <person name="Ruckert C."/>
        </authorList>
    </citation>
    <scope>NUCLEOTIDE SEQUENCE</scope>
    <source>
        <strain evidence="7">KCTC 23714</strain>
    </source>
</reference>
<gene>
    <name evidence="7" type="ORF">GCM10011452_15390</name>
</gene>
<sequence>MLRSLLILAALIPADRVLAQEATVATETYRCDRGAMVTATYLNLGDRSFAVLGFEGRQMGFEVDISASGARYVAREGTEPFVWWTKGSDAMLLHGQGDAEAIVYSGCRTLPPLP</sequence>
<dbReference type="SUPFAM" id="SSF141488">
    <property type="entry name" value="YdhA-like"/>
    <property type="match status" value="1"/>
</dbReference>
<dbReference type="RefSeq" id="WP_189633265.1">
    <property type="nucleotide sequence ID" value="NZ_BMYQ01000003.1"/>
</dbReference>
<evidence type="ECO:0000259" key="6">
    <source>
        <dbReference type="Pfam" id="PF09864"/>
    </source>
</evidence>
<evidence type="ECO:0000256" key="1">
    <source>
        <dbReference type="ARBA" id="ARBA00022729"/>
    </source>
</evidence>
<evidence type="ECO:0000313" key="8">
    <source>
        <dbReference type="Proteomes" id="UP000628984"/>
    </source>
</evidence>
<dbReference type="InterPro" id="IPR036328">
    <property type="entry name" value="MliC_sf"/>
</dbReference>
<dbReference type="InterPro" id="IPR018660">
    <property type="entry name" value="MliC"/>
</dbReference>
<evidence type="ECO:0000313" key="7">
    <source>
        <dbReference type="EMBL" id="GGW27746.1"/>
    </source>
</evidence>
<reference evidence="7" key="2">
    <citation type="submission" date="2020-09" db="EMBL/GenBank/DDBJ databases">
        <authorList>
            <person name="Sun Q."/>
            <person name="Kim S."/>
        </authorList>
    </citation>
    <scope>NUCLEOTIDE SEQUENCE</scope>
    <source>
        <strain evidence="7">KCTC 23714</strain>
    </source>
</reference>
<keyword evidence="4" id="KW-0449">Lipoprotein</keyword>
<feature type="chain" id="PRO_5036903705" description="C-type lysozyme inhibitor domain-containing protein" evidence="5">
    <location>
        <begin position="20"/>
        <end position="114"/>
    </location>
</feature>
<name>A0A918IST9_9RHOB</name>